<dbReference type="Pfam" id="PF11382">
    <property type="entry name" value="MctB"/>
    <property type="match status" value="1"/>
</dbReference>
<dbReference type="Proteomes" id="UP000256661">
    <property type="component" value="Unassembled WGS sequence"/>
</dbReference>
<accession>A0A3D9T948</accession>
<dbReference type="OrthoDB" id="4350157at2"/>
<dbReference type="RefSeq" id="WP_116026251.1">
    <property type="nucleotide sequence ID" value="NZ_QTTT01000001.1"/>
</dbReference>
<dbReference type="AlphaFoldDB" id="A0A3D9T948"/>
<dbReference type="EMBL" id="QTTT01000001">
    <property type="protein sequence ID" value="REF01185.1"/>
    <property type="molecule type" value="Genomic_DNA"/>
</dbReference>
<name>A0A3D9T948_9ACTN</name>
<reference evidence="1 2" key="1">
    <citation type="submission" date="2018-08" db="EMBL/GenBank/DDBJ databases">
        <title>Sequencing the genomes of 1000 actinobacteria strains.</title>
        <authorList>
            <person name="Klenk H.-P."/>
        </authorList>
    </citation>
    <scope>NUCLEOTIDE SEQUENCE [LARGE SCALE GENOMIC DNA]</scope>
    <source>
        <strain evidence="1 2">DSM 43927</strain>
    </source>
</reference>
<protein>
    <submittedName>
        <fullName evidence="1">Copper transport outer membrane protein MctB</fullName>
    </submittedName>
</protein>
<evidence type="ECO:0000313" key="2">
    <source>
        <dbReference type="Proteomes" id="UP000256661"/>
    </source>
</evidence>
<sequence>MIDFRYHLVSIVAIFLSLAVGLVLGATALSDPLLGTLQKEAERAGKRSEELRTRQRELLTQTEYQERFARMVGPRVLAGQLKNQSVVLIETPGAGEGGLDKVGELLGEKVAGATVTGRVTIQSKYLDDERLATLDRLAEQLKPAGTTFPEGATPHDKAARVLSGALVTRDPAKALRDDASGKAILEAFRSAGFVTLSGKPAQHATLAVMIAPSSPYQDGAESDNKALIALAGGLDGAGRGAVLAGPLTAVAEGGLIAALRDADTGDDVSSVDTLDMSSGQIITVLALEGQLAGKTGHFGIGEGAGTDLPVPGPGASQ</sequence>
<proteinExistence type="predicted"/>
<gene>
    <name evidence="1" type="ORF">DFJ69_6785</name>
</gene>
<comment type="caution">
    <text evidence="1">The sequence shown here is derived from an EMBL/GenBank/DDBJ whole genome shotgun (WGS) entry which is preliminary data.</text>
</comment>
<keyword evidence="2" id="KW-1185">Reference proteome</keyword>
<dbReference type="InterPro" id="IPR021522">
    <property type="entry name" value="MctB"/>
</dbReference>
<dbReference type="GO" id="GO:0055070">
    <property type="term" value="P:copper ion homeostasis"/>
    <property type="evidence" value="ECO:0007669"/>
    <property type="project" value="InterPro"/>
</dbReference>
<organism evidence="1 2">
    <name type="scientific">Thermomonospora umbrina</name>
    <dbReference type="NCBI Taxonomy" id="111806"/>
    <lineage>
        <taxon>Bacteria</taxon>
        <taxon>Bacillati</taxon>
        <taxon>Actinomycetota</taxon>
        <taxon>Actinomycetes</taxon>
        <taxon>Streptosporangiales</taxon>
        <taxon>Thermomonosporaceae</taxon>
        <taxon>Thermomonospora</taxon>
    </lineage>
</organism>
<evidence type="ECO:0000313" key="1">
    <source>
        <dbReference type="EMBL" id="REF01185.1"/>
    </source>
</evidence>
<dbReference type="GO" id="GO:0016020">
    <property type="term" value="C:membrane"/>
    <property type="evidence" value="ECO:0007669"/>
    <property type="project" value="InterPro"/>
</dbReference>